<evidence type="ECO:0000256" key="9">
    <source>
        <dbReference type="ARBA" id="ARBA00023033"/>
    </source>
</evidence>
<feature type="non-terminal residue" evidence="13">
    <location>
        <position position="516"/>
    </location>
</feature>
<dbReference type="GO" id="GO:0016020">
    <property type="term" value="C:membrane"/>
    <property type="evidence" value="ECO:0007669"/>
    <property type="project" value="UniProtKB-SubCell"/>
</dbReference>
<dbReference type="InterPro" id="IPR001128">
    <property type="entry name" value="Cyt_P450"/>
</dbReference>
<sequence>VFSVSFVLATTKLVFSLWVSPLRRYRKLKSNGFSGPTPSFPLGNLNDMKEEMLKKTAESAVAAAEFSNDVHSVVFPYFSRWQKLHGKVFVYWLGTEAFVYMADAELVEKMSEKVKAREWGKPDVFKDDRDPMFGKGLLMVEGDDWVRHRNIVAPAFSPHNLKAMGTVMLESGTKMVDRWTALIDSGRPEIDVEAEIIRTAGEIIARASFGMSFGESVLEKLRELQIALFESSRHVGVPFGRLLDPKRTLKARSLGREIDAFLLCAVEDRMNKRGTDMTTPPHPPPPENDLLGLLLAARSGKRGGTLTKKELVDECKTFFFGGHETTALTLSWTLLLLARHPEWQHALRDEIAEAVGEGGTIDATAVVRLRKMGWVLNEALRLYPSAPNVQRQARHDIRVDDRLVIPKGTNIWVDIVSIHHDPALWGDHAHDFDPQRWSENNTTTTTHGHRRLGFLPFGLGGRTCVGRNLTLMEYKIVLSLILSRFSFSVSPAYKHSPGIMLSLRPLHGIPLIFSHL</sequence>
<evidence type="ECO:0000256" key="7">
    <source>
        <dbReference type="ARBA" id="ARBA00023002"/>
    </source>
</evidence>
<keyword evidence="14" id="KW-1185">Reference proteome</keyword>
<dbReference type="GO" id="GO:0020037">
    <property type="term" value="F:heme binding"/>
    <property type="evidence" value="ECO:0007669"/>
    <property type="project" value="InterPro"/>
</dbReference>
<dbReference type="AlphaFoldDB" id="S8E3R3"/>
<keyword evidence="8 11" id="KW-0408">Iron</keyword>
<dbReference type="SUPFAM" id="SSF48264">
    <property type="entry name" value="Cytochrome P450"/>
    <property type="match status" value="1"/>
</dbReference>
<dbReference type="PRINTS" id="PR00463">
    <property type="entry name" value="EP450I"/>
</dbReference>
<evidence type="ECO:0000256" key="6">
    <source>
        <dbReference type="ARBA" id="ARBA00022989"/>
    </source>
</evidence>
<dbReference type="OrthoDB" id="1470350at2759"/>
<dbReference type="PROSITE" id="PS00086">
    <property type="entry name" value="CYTOCHROME_P450"/>
    <property type="match status" value="1"/>
</dbReference>
<keyword evidence="4" id="KW-0812">Transmembrane</keyword>
<proteinExistence type="inferred from homology"/>
<comment type="caution">
    <text evidence="13">The sequence shown here is derived from an EMBL/GenBank/DDBJ whole genome shotgun (WGS) entry which is preliminary data.</text>
</comment>
<evidence type="ECO:0000256" key="8">
    <source>
        <dbReference type="ARBA" id="ARBA00023004"/>
    </source>
</evidence>
<keyword evidence="5 11" id="KW-0479">Metal-binding</keyword>
<evidence type="ECO:0000256" key="4">
    <source>
        <dbReference type="ARBA" id="ARBA00022692"/>
    </source>
</evidence>
<keyword evidence="3 11" id="KW-0349">Heme</keyword>
<evidence type="ECO:0000256" key="11">
    <source>
        <dbReference type="PIRSR" id="PIRSR602401-1"/>
    </source>
</evidence>
<organism evidence="13 14">
    <name type="scientific">Genlisea aurea</name>
    <dbReference type="NCBI Taxonomy" id="192259"/>
    <lineage>
        <taxon>Eukaryota</taxon>
        <taxon>Viridiplantae</taxon>
        <taxon>Streptophyta</taxon>
        <taxon>Embryophyta</taxon>
        <taxon>Tracheophyta</taxon>
        <taxon>Spermatophyta</taxon>
        <taxon>Magnoliopsida</taxon>
        <taxon>eudicotyledons</taxon>
        <taxon>Gunneridae</taxon>
        <taxon>Pentapetalae</taxon>
        <taxon>asterids</taxon>
        <taxon>lamiids</taxon>
        <taxon>Lamiales</taxon>
        <taxon>Lentibulariaceae</taxon>
        <taxon>Genlisea</taxon>
    </lineage>
</organism>
<reference evidence="13 14" key="1">
    <citation type="journal article" date="2013" name="BMC Genomics">
        <title>The miniature genome of a carnivorous plant Genlisea aurea contains a low number of genes and short non-coding sequences.</title>
        <authorList>
            <person name="Leushkin E.V."/>
            <person name="Sutormin R.A."/>
            <person name="Nabieva E.R."/>
            <person name="Penin A.A."/>
            <person name="Kondrashov A.S."/>
            <person name="Logacheva M.D."/>
        </authorList>
    </citation>
    <scope>NUCLEOTIDE SEQUENCE [LARGE SCALE GENOMIC DNA]</scope>
</reference>
<dbReference type="Pfam" id="PF00067">
    <property type="entry name" value="p450"/>
    <property type="match status" value="1"/>
</dbReference>
<name>S8E3R3_9LAMI</name>
<dbReference type="PANTHER" id="PTHR24282:SF15">
    <property type="entry name" value="CYTOCHROME P450, FAMILY 715, SUBFAMILY A, POLYPEPTIDE 1"/>
    <property type="match status" value="1"/>
</dbReference>
<accession>S8E3R3</accession>
<dbReference type="PANTHER" id="PTHR24282">
    <property type="entry name" value="CYTOCHROME P450 FAMILY MEMBER"/>
    <property type="match status" value="1"/>
</dbReference>
<keyword evidence="10" id="KW-0472">Membrane</keyword>
<dbReference type="EMBL" id="AUSU01003421">
    <property type="protein sequence ID" value="EPS66882.1"/>
    <property type="molecule type" value="Genomic_DNA"/>
</dbReference>
<comment type="similarity">
    <text evidence="2 12">Belongs to the cytochrome P450 family.</text>
</comment>
<dbReference type="InterPro" id="IPR017972">
    <property type="entry name" value="Cyt_P450_CS"/>
</dbReference>
<evidence type="ECO:0008006" key="15">
    <source>
        <dbReference type="Google" id="ProtNLM"/>
    </source>
</evidence>
<evidence type="ECO:0000256" key="2">
    <source>
        <dbReference type="ARBA" id="ARBA00010617"/>
    </source>
</evidence>
<comment type="subcellular location">
    <subcellularLocation>
        <location evidence="1">Membrane</location>
        <topology evidence="1">Single-pass membrane protein</topology>
    </subcellularLocation>
</comment>
<feature type="non-terminal residue" evidence="13">
    <location>
        <position position="1"/>
    </location>
</feature>
<dbReference type="InterPro" id="IPR002401">
    <property type="entry name" value="Cyt_P450_E_grp-I"/>
</dbReference>
<gene>
    <name evidence="13" type="ORF">M569_07893</name>
</gene>
<evidence type="ECO:0000256" key="10">
    <source>
        <dbReference type="ARBA" id="ARBA00023136"/>
    </source>
</evidence>
<dbReference type="PRINTS" id="PR00385">
    <property type="entry name" value="P450"/>
</dbReference>
<protein>
    <recommendedName>
        <fullName evidence="15">Cytochrome P450</fullName>
    </recommendedName>
</protein>
<comment type="cofactor">
    <cofactor evidence="11">
        <name>heme</name>
        <dbReference type="ChEBI" id="CHEBI:30413"/>
    </cofactor>
</comment>
<evidence type="ECO:0000256" key="12">
    <source>
        <dbReference type="RuleBase" id="RU000461"/>
    </source>
</evidence>
<dbReference type="Proteomes" id="UP000015453">
    <property type="component" value="Unassembled WGS sequence"/>
</dbReference>
<keyword evidence="9 12" id="KW-0503">Monooxygenase</keyword>
<dbReference type="GO" id="GO:0016705">
    <property type="term" value="F:oxidoreductase activity, acting on paired donors, with incorporation or reduction of molecular oxygen"/>
    <property type="evidence" value="ECO:0007669"/>
    <property type="project" value="InterPro"/>
</dbReference>
<dbReference type="InterPro" id="IPR036396">
    <property type="entry name" value="Cyt_P450_sf"/>
</dbReference>
<feature type="binding site" description="axial binding residue" evidence="11">
    <location>
        <position position="464"/>
    </location>
    <ligand>
        <name>heme</name>
        <dbReference type="ChEBI" id="CHEBI:30413"/>
    </ligand>
    <ligandPart>
        <name>Fe</name>
        <dbReference type="ChEBI" id="CHEBI:18248"/>
    </ligandPart>
</feature>
<dbReference type="GO" id="GO:0005506">
    <property type="term" value="F:iron ion binding"/>
    <property type="evidence" value="ECO:0007669"/>
    <property type="project" value="InterPro"/>
</dbReference>
<keyword evidence="7 12" id="KW-0560">Oxidoreductase</keyword>
<keyword evidence="6" id="KW-1133">Transmembrane helix</keyword>
<evidence type="ECO:0000313" key="14">
    <source>
        <dbReference type="Proteomes" id="UP000015453"/>
    </source>
</evidence>
<dbReference type="InterPro" id="IPR050665">
    <property type="entry name" value="Cytochrome_P450_Monooxygen"/>
</dbReference>
<dbReference type="Gene3D" id="1.10.630.10">
    <property type="entry name" value="Cytochrome P450"/>
    <property type="match status" value="1"/>
</dbReference>
<evidence type="ECO:0000256" key="3">
    <source>
        <dbReference type="ARBA" id="ARBA00022617"/>
    </source>
</evidence>
<evidence type="ECO:0000313" key="13">
    <source>
        <dbReference type="EMBL" id="EPS66882.1"/>
    </source>
</evidence>
<dbReference type="GO" id="GO:0004497">
    <property type="term" value="F:monooxygenase activity"/>
    <property type="evidence" value="ECO:0007669"/>
    <property type="project" value="UniProtKB-KW"/>
</dbReference>
<evidence type="ECO:0000256" key="1">
    <source>
        <dbReference type="ARBA" id="ARBA00004167"/>
    </source>
</evidence>
<evidence type="ECO:0000256" key="5">
    <source>
        <dbReference type="ARBA" id="ARBA00022723"/>
    </source>
</evidence>